<dbReference type="Gene3D" id="1.10.150.240">
    <property type="entry name" value="Putative phosphatase, domain 2"/>
    <property type="match status" value="1"/>
</dbReference>
<dbReference type="InterPro" id="IPR050155">
    <property type="entry name" value="HAD-like_hydrolase_sf"/>
</dbReference>
<dbReference type="STRING" id="1562970.ING2E5B_0634"/>
<dbReference type="InterPro" id="IPR023198">
    <property type="entry name" value="PGP-like_dom2"/>
</dbReference>
<dbReference type="SFLD" id="SFLDS00003">
    <property type="entry name" value="Haloacid_Dehalogenase"/>
    <property type="match status" value="1"/>
</dbReference>
<sequence length="228" mass="26464">MLYIHCINNTLGASVKDDHLNKKQNRRMEQSDKLIKDLESIITADTVLFFDLDGTLVDTNLANFLSYKKAIISVTKSNHDLTYNSEKRFNRSSLKNAVPNLTENEYERIIQEKEEYYNDFLNETKLNAETTEILFKYSKTNKTVLVTNCRKDRAMTTLKYFGLDDKFSNIFYREFGDNGEKINKFQNAILKLGVPPNLIIAFENEESEIEDARNAGITIINLTNLYKR</sequence>
<evidence type="ECO:0000313" key="5">
    <source>
        <dbReference type="EMBL" id="CEA15401.1"/>
    </source>
</evidence>
<dbReference type="Proteomes" id="UP000032417">
    <property type="component" value="Chromosome 1"/>
</dbReference>
<dbReference type="SFLD" id="SFLDG01129">
    <property type="entry name" value="C1.5:_HAD__Beta-PGM__Phosphata"/>
    <property type="match status" value="1"/>
</dbReference>
<dbReference type="HOGENOM" id="CLU_1453709_0_0_10"/>
<dbReference type="KEGG" id="pbt:ING2E5B_0634"/>
<dbReference type="PANTHER" id="PTHR43434">
    <property type="entry name" value="PHOSPHOGLYCOLATE PHOSPHATASE"/>
    <property type="match status" value="1"/>
</dbReference>
<accession>A0A098BZ03</accession>
<dbReference type="GO" id="GO:0008967">
    <property type="term" value="F:phosphoglycolate phosphatase activity"/>
    <property type="evidence" value="ECO:0007669"/>
    <property type="project" value="UniProtKB-EC"/>
</dbReference>
<comment type="catalytic activity">
    <reaction evidence="1">
        <text>2-phosphoglycolate + H2O = glycolate + phosphate</text>
        <dbReference type="Rhea" id="RHEA:14369"/>
        <dbReference type="ChEBI" id="CHEBI:15377"/>
        <dbReference type="ChEBI" id="CHEBI:29805"/>
        <dbReference type="ChEBI" id="CHEBI:43474"/>
        <dbReference type="ChEBI" id="CHEBI:58033"/>
        <dbReference type="EC" id="3.1.3.18"/>
    </reaction>
</comment>
<gene>
    <name evidence="5" type="ORF">ING2E5B_0634</name>
</gene>
<organism evidence="5 6">
    <name type="scientific">Fermentimonas caenicola</name>
    <dbReference type="NCBI Taxonomy" id="1562970"/>
    <lineage>
        <taxon>Bacteria</taxon>
        <taxon>Pseudomonadati</taxon>
        <taxon>Bacteroidota</taxon>
        <taxon>Bacteroidia</taxon>
        <taxon>Bacteroidales</taxon>
        <taxon>Dysgonomonadaceae</taxon>
        <taxon>Fermentimonas</taxon>
    </lineage>
</organism>
<evidence type="ECO:0000256" key="2">
    <source>
        <dbReference type="ARBA" id="ARBA00004818"/>
    </source>
</evidence>
<name>A0A098BZ03_9BACT</name>
<dbReference type="Gene3D" id="3.40.50.1000">
    <property type="entry name" value="HAD superfamily/HAD-like"/>
    <property type="match status" value="1"/>
</dbReference>
<dbReference type="GO" id="GO:0006281">
    <property type="term" value="P:DNA repair"/>
    <property type="evidence" value="ECO:0007669"/>
    <property type="project" value="TreeGrafter"/>
</dbReference>
<dbReference type="OrthoDB" id="1315649at2"/>
<proteinExistence type="inferred from homology"/>
<comment type="pathway">
    <text evidence="2">Organic acid metabolism; glycolate biosynthesis; glycolate from 2-phosphoglycolate: step 1/1.</text>
</comment>
<dbReference type="Pfam" id="PF13419">
    <property type="entry name" value="HAD_2"/>
    <property type="match status" value="1"/>
</dbReference>
<keyword evidence="6" id="KW-1185">Reference proteome</keyword>
<evidence type="ECO:0000256" key="3">
    <source>
        <dbReference type="ARBA" id="ARBA00006171"/>
    </source>
</evidence>
<protein>
    <recommendedName>
        <fullName evidence="4">phosphoglycolate phosphatase</fullName>
        <ecNumber evidence="4">3.1.3.18</ecNumber>
    </recommendedName>
</protein>
<evidence type="ECO:0000256" key="4">
    <source>
        <dbReference type="ARBA" id="ARBA00013078"/>
    </source>
</evidence>
<dbReference type="InterPro" id="IPR036412">
    <property type="entry name" value="HAD-like_sf"/>
</dbReference>
<dbReference type="SUPFAM" id="SSF56784">
    <property type="entry name" value="HAD-like"/>
    <property type="match status" value="1"/>
</dbReference>
<dbReference type="AlphaFoldDB" id="A0A098BZ03"/>
<dbReference type="GO" id="GO:0005829">
    <property type="term" value="C:cytosol"/>
    <property type="evidence" value="ECO:0007669"/>
    <property type="project" value="TreeGrafter"/>
</dbReference>
<reference evidence="5 6" key="1">
    <citation type="submission" date="2014-08" db="EMBL/GenBank/DDBJ databases">
        <authorList>
            <person name="Wibberg D."/>
        </authorList>
    </citation>
    <scope>NUCLEOTIDE SEQUENCE [LARGE SCALE GENOMIC DNA]</scope>
    <source>
        <strain evidence="6">ING2-E5B</strain>
    </source>
</reference>
<evidence type="ECO:0000313" key="6">
    <source>
        <dbReference type="Proteomes" id="UP000032417"/>
    </source>
</evidence>
<evidence type="ECO:0000256" key="1">
    <source>
        <dbReference type="ARBA" id="ARBA00000830"/>
    </source>
</evidence>
<dbReference type="InterPro" id="IPR041492">
    <property type="entry name" value="HAD_2"/>
</dbReference>
<dbReference type="InterPro" id="IPR023214">
    <property type="entry name" value="HAD_sf"/>
</dbReference>
<dbReference type="EC" id="3.1.3.18" evidence="4"/>
<dbReference type="PANTHER" id="PTHR43434:SF1">
    <property type="entry name" value="PHOSPHOGLYCOLATE PHOSPHATASE"/>
    <property type="match status" value="1"/>
</dbReference>
<comment type="similarity">
    <text evidence="3">Belongs to the HAD-like hydrolase superfamily. CbbY/CbbZ/Gph/YieH family.</text>
</comment>
<dbReference type="EMBL" id="LN515532">
    <property type="protein sequence ID" value="CEA15401.1"/>
    <property type="molecule type" value="Genomic_DNA"/>
</dbReference>